<keyword evidence="2" id="KW-1185">Reference proteome</keyword>
<dbReference type="Proteomes" id="UP001549184">
    <property type="component" value="Unassembled WGS sequence"/>
</dbReference>
<gene>
    <name evidence="1" type="ORF">ABIC75_002856</name>
</gene>
<organism evidence="1 2">
    <name type="scientific">Dyella japonica</name>
    <dbReference type="NCBI Taxonomy" id="231455"/>
    <lineage>
        <taxon>Bacteria</taxon>
        <taxon>Pseudomonadati</taxon>
        <taxon>Pseudomonadota</taxon>
        <taxon>Gammaproteobacteria</taxon>
        <taxon>Lysobacterales</taxon>
        <taxon>Rhodanobacteraceae</taxon>
        <taxon>Dyella</taxon>
    </lineage>
</organism>
<dbReference type="EMBL" id="JBEPMU010000004">
    <property type="protein sequence ID" value="MET3653120.1"/>
    <property type="molecule type" value="Genomic_DNA"/>
</dbReference>
<reference evidence="1 2" key="1">
    <citation type="submission" date="2024-06" db="EMBL/GenBank/DDBJ databases">
        <title>Sorghum-associated microbial communities from plants grown in Nebraska, USA.</title>
        <authorList>
            <person name="Schachtman D."/>
        </authorList>
    </citation>
    <scope>NUCLEOTIDE SEQUENCE [LARGE SCALE GENOMIC DNA]</scope>
    <source>
        <strain evidence="1 2">1073</strain>
    </source>
</reference>
<name>A0ABV2JWC9_9GAMM</name>
<protein>
    <submittedName>
        <fullName evidence="1">Uncharacterized protein</fullName>
    </submittedName>
</protein>
<evidence type="ECO:0000313" key="2">
    <source>
        <dbReference type="Proteomes" id="UP001549184"/>
    </source>
</evidence>
<sequence>MNLAEQCQQARSTIEALVIAQQRQHQRSALRERTAEWDKVRVDWAKAVEQAGWINLRPESVPDCARIQLALRGDAREAAKRLGDMQDVASLALDPLWTRLLQSTGKAADTLRAATLVTWRAWVESTERPIEPAALRAKVASIPANREILKRYEQVHAAYIRLATQSLPRSADDAAALRAAEAACNEEMSGLSYDVPPAVEVFFRAVDGGKATLANLTPEVLQWLREHAQLEHYLIRSKHA</sequence>
<evidence type="ECO:0000313" key="1">
    <source>
        <dbReference type="EMBL" id="MET3653120.1"/>
    </source>
</evidence>
<accession>A0ABV2JWC9</accession>
<dbReference type="RefSeq" id="WP_354014517.1">
    <property type="nucleotide sequence ID" value="NZ_JBEPMU010000004.1"/>
</dbReference>
<comment type="caution">
    <text evidence="1">The sequence shown here is derived from an EMBL/GenBank/DDBJ whole genome shotgun (WGS) entry which is preliminary data.</text>
</comment>
<proteinExistence type="predicted"/>